<sequence length="25" mass="2774">MNTGKSNSNSLKVRLGIKIKSWAKL</sequence>
<protein>
    <submittedName>
        <fullName evidence="1">Uncharacterized protein</fullName>
    </submittedName>
</protein>
<evidence type="ECO:0000313" key="2">
    <source>
        <dbReference type="Proteomes" id="UP000593573"/>
    </source>
</evidence>
<proteinExistence type="predicted"/>
<evidence type="ECO:0000313" key="1">
    <source>
        <dbReference type="EMBL" id="MBA0654263.1"/>
    </source>
</evidence>
<dbReference type="AlphaFoldDB" id="A0A7J8UUZ7"/>
<name>A0A7J8UUZ7_9ROSI</name>
<organism evidence="1 2">
    <name type="scientific">Gossypium klotzschianum</name>
    <dbReference type="NCBI Taxonomy" id="34286"/>
    <lineage>
        <taxon>Eukaryota</taxon>
        <taxon>Viridiplantae</taxon>
        <taxon>Streptophyta</taxon>
        <taxon>Embryophyta</taxon>
        <taxon>Tracheophyta</taxon>
        <taxon>Spermatophyta</taxon>
        <taxon>Magnoliopsida</taxon>
        <taxon>eudicotyledons</taxon>
        <taxon>Gunneridae</taxon>
        <taxon>Pentapetalae</taxon>
        <taxon>rosids</taxon>
        <taxon>malvids</taxon>
        <taxon>Malvales</taxon>
        <taxon>Malvaceae</taxon>
        <taxon>Malvoideae</taxon>
        <taxon>Gossypium</taxon>
    </lineage>
</organism>
<accession>A0A7J8UUZ7</accession>
<reference evidence="1 2" key="1">
    <citation type="journal article" date="2019" name="Genome Biol. Evol.">
        <title>Insights into the evolution of the New World diploid cottons (Gossypium, subgenus Houzingenia) based on genome sequencing.</title>
        <authorList>
            <person name="Grover C.E."/>
            <person name="Arick M.A. 2nd"/>
            <person name="Thrash A."/>
            <person name="Conover J.L."/>
            <person name="Sanders W.S."/>
            <person name="Peterson D.G."/>
            <person name="Frelichowski J.E."/>
            <person name="Scheffler J.A."/>
            <person name="Scheffler B.E."/>
            <person name="Wendel J.F."/>
        </authorList>
    </citation>
    <scope>NUCLEOTIDE SEQUENCE [LARGE SCALE GENOMIC DNA]</scope>
    <source>
        <strain evidence="1">57</strain>
        <tissue evidence="1">Leaf</tissue>
    </source>
</reference>
<keyword evidence="2" id="KW-1185">Reference proteome</keyword>
<dbReference type="EMBL" id="JABFAB010000007">
    <property type="protein sequence ID" value="MBA0654263.1"/>
    <property type="molecule type" value="Genomic_DNA"/>
</dbReference>
<dbReference type="Proteomes" id="UP000593573">
    <property type="component" value="Unassembled WGS sequence"/>
</dbReference>
<gene>
    <name evidence="1" type="ORF">Goklo_021301</name>
</gene>
<comment type="caution">
    <text evidence="1">The sequence shown here is derived from an EMBL/GenBank/DDBJ whole genome shotgun (WGS) entry which is preliminary data.</text>
</comment>